<feature type="transmembrane region" description="Helical" evidence="6">
    <location>
        <begin position="55"/>
        <end position="74"/>
    </location>
</feature>
<dbReference type="Proteomes" id="UP000238701">
    <property type="component" value="Unassembled WGS sequence"/>
</dbReference>
<dbReference type="Pfam" id="PF07690">
    <property type="entry name" value="MFS_1"/>
    <property type="match status" value="1"/>
</dbReference>
<dbReference type="PANTHER" id="PTHR43791:SF36">
    <property type="entry name" value="TRANSPORTER, PUTATIVE (AFU_ORTHOLOGUE AFUA_6G08340)-RELATED"/>
    <property type="match status" value="1"/>
</dbReference>
<dbReference type="PANTHER" id="PTHR43791">
    <property type="entry name" value="PERMEASE-RELATED"/>
    <property type="match status" value="1"/>
</dbReference>
<sequence>MQTAPDRLESAVVSRLMWRLMPFLFLLYIVAYLDRINVSFAVLQMREQLGLSDRVYGRAAGMFFAGYFLFQLPSNLVLEKVGVRRWISSLMVTWGVISCLMIFIRGPVSFYTMRFLLGAAEAGFFPGVILYMKHWFPASARARAVAWFMTANPIAGIIGSPVSGALLGLRGAGLAGWQWMFLIEGTPAIVFGATVFWVLSDHPQEASWLEGGERAWLLERLESERQAESGLGKASFWEVLVSGRIWMLSAVYFGVSTTMYGVTLWLPSVIRALSGLSYFMTSLVAVIPFVATTIAMVLVGMHSDRTGERRWHTAIPAFLGAAALVAAAYGSSVALVVAGIGLGLACAEAMVGPFWAMATSRMAGLSAAAGIAVINSLANLGGYFGPDIIGLFRTANGGFRGGLLAIAATVALSGTFALIVGRQTEEKTAKRG</sequence>
<protein>
    <submittedName>
        <fullName evidence="8">Putative tartrate transporter</fullName>
    </submittedName>
</protein>
<dbReference type="Gene3D" id="1.20.1250.20">
    <property type="entry name" value="MFS general substrate transporter like domains"/>
    <property type="match status" value="2"/>
</dbReference>
<feature type="transmembrane region" description="Helical" evidence="6">
    <location>
        <begin position="363"/>
        <end position="383"/>
    </location>
</feature>
<keyword evidence="2" id="KW-0813">Transport</keyword>
<gene>
    <name evidence="8" type="primary">ttuB</name>
    <name evidence="8" type="ORF">SBA1_830001</name>
</gene>
<feature type="transmembrane region" description="Helical" evidence="6">
    <location>
        <begin position="278"/>
        <end position="298"/>
    </location>
</feature>
<dbReference type="SUPFAM" id="SSF103473">
    <property type="entry name" value="MFS general substrate transporter"/>
    <property type="match status" value="1"/>
</dbReference>
<feature type="transmembrane region" description="Helical" evidence="6">
    <location>
        <begin position="179"/>
        <end position="199"/>
    </location>
</feature>
<dbReference type="EMBL" id="OMOD01000181">
    <property type="protein sequence ID" value="SPF48426.1"/>
    <property type="molecule type" value="Genomic_DNA"/>
</dbReference>
<dbReference type="InterPro" id="IPR011701">
    <property type="entry name" value="MFS"/>
</dbReference>
<evidence type="ECO:0000313" key="8">
    <source>
        <dbReference type="EMBL" id="SPF48426.1"/>
    </source>
</evidence>
<proteinExistence type="predicted"/>
<dbReference type="InterPro" id="IPR036259">
    <property type="entry name" value="MFS_trans_sf"/>
</dbReference>
<dbReference type="InterPro" id="IPR020846">
    <property type="entry name" value="MFS_dom"/>
</dbReference>
<organism evidence="8 9">
    <name type="scientific">Candidatus Sulfotelmatobacter kueseliae</name>
    <dbReference type="NCBI Taxonomy" id="2042962"/>
    <lineage>
        <taxon>Bacteria</taxon>
        <taxon>Pseudomonadati</taxon>
        <taxon>Acidobacteriota</taxon>
        <taxon>Terriglobia</taxon>
        <taxon>Terriglobales</taxon>
        <taxon>Candidatus Korobacteraceae</taxon>
        <taxon>Candidatus Sulfotelmatobacter</taxon>
    </lineage>
</organism>
<dbReference type="GO" id="GO:0016020">
    <property type="term" value="C:membrane"/>
    <property type="evidence" value="ECO:0007669"/>
    <property type="project" value="UniProtKB-SubCell"/>
</dbReference>
<comment type="subcellular location">
    <subcellularLocation>
        <location evidence="1">Membrane</location>
        <topology evidence="1">Multi-pass membrane protein</topology>
    </subcellularLocation>
</comment>
<evidence type="ECO:0000256" key="1">
    <source>
        <dbReference type="ARBA" id="ARBA00004141"/>
    </source>
</evidence>
<keyword evidence="4 6" id="KW-1133">Transmembrane helix</keyword>
<evidence type="ECO:0000256" key="3">
    <source>
        <dbReference type="ARBA" id="ARBA00022692"/>
    </source>
</evidence>
<evidence type="ECO:0000256" key="4">
    <source>
        <dbReference type="ARBA" id="ARBA00022989"/>
    </source>
</evidence>
<evidence type="ECO:0000256" key="5">
    <source>
        <dbReference type="ARBA" id="ARBA00023136"/>
    </source>
</evidence>
<evidence type="ECO:0000256" key="6">
    <source>
        <dbReference type="SAM" id="Phobius"/>
    </source>
</evidence>
<evidence type="ECO:0000313" key="9">
    <source>
        <dbReference type="Proteomes" id="UP000238701"/>
    </source>
</evidence>
<dbReference type="AlphaFoldDB" id="A0A2U3L978"/>
<feature type="transmembrane region" description="Helical" evidence="6">
    <location>
        <begin position="144"/>
        <end position="167"/>
    </location>
</feature>
<feature type="transmembrane region" description="Helical" evidence="6">
    <location>
        <begin position="20"/>
        <end position="43"/>
    </location>
</feature>
<evidence type="ECO:0000259" key="7">
    <source>
        <dbReference type="PROSITE" id="PS50850"/>
    </source>
</evidence>
<keyword evidence="5 6" id="KW-0472">Membrane</keyword>
<keyword evidence="3 6" id="KW-0812">Transmembrane</keyword>
<name>A0A2U3L978_9BACT</name>
<feature type="transmembrane region" description="Helical" evidence="6">
    <location>
        <begin position="403"/>
        <end position="421"/>
    </location>
</feature>
<feature type="domain" description="Major facilitator superfamily (MFS) profile" evidence="7">
    <location>
        <begin position="20"/>
        <end position="425"/>
    </location>
</feature>
<accession>A0A2U3L978</accession>
<dbReference type="PROSITE" id="PS50850">
    <property type="entry name" value="MFS"/>
    <property type="match status" value="1"/>
</dbReference>
<feature type="transmembrane region" description="Helical" evidence="6">
    <location>
        <begin position="86"/>
        <end position="104"/>
    </location>
</feature>
<dbReference type="FunFam" id="1.20.1250.20:FF:000018">
    <property type="entry name" value="MFS transporter permease"/>
    <property type="match status" value="1"/>
</dbReference>
<feature type="transmembrane region" description="Helical" evidence="6">
    <location>
        <begin position="318"/>
        <end position="351"/>
    </location>
</feature>
<feature type="transmembrane region" description="Helical" evidence="6">
    <location>
        <begin position="245"/>
        <end position="266"/>
    </location>
</feature>
<dbReference type="CDD" id="cd17319">
    <property type="entry name" value="MFS_ExuT_GudP_like"/>
    <property type="match status" value="1"/>
</dbReference>
<evidence type="ECO:0000256" key="2">
    <source>
        <dbReference type="ARBA" id="ARBA00022448"/>
    </source>
</evidence>
<reference evidence="9" key="1">
    <citation type="submission" date="2018-02" db="EMBL/GenBank/DDBJ databases">
        <authorList>
            <person name="Hausmann B."/>
        </authorList>
    </citation>
    <scope>NUCLEOTIDE SEQUENCE [LARGE SCALE GENOMIC DNA]</scope>
    <source>
        <strain evidence="9">Peat soil MAG SbA1</strain>
    </source>
</reference>
<feature type="transmembrane region" description="Helical" evidence="6">
    <location>
        <begin position="111"/>
        <end position="132"/>
    </location>
</feature>
<dbReference type="GO" id="GO:0022857">
    <property type="term" value="F:transmembrane transporter activity"/>
    <property type="evidence" value="ECO:0007669"/>
    <property type="project" value="InterPro"/>
</dbReference>